<accession>A0A6J7TKR1</accession>
<proteinExistence type="predicted"/>
<gene>
    <name evidence="1" type="ORF">UFOPK2646_00997</name>
    <name evidence="2" type="ORF">UFOPK4265_00885</name>
</gene>
<evidence type="ECO:0000313" key="1">
    <source>
        <dbReference type="EMBL" id="CAB4711420.1"/>
    </source>
</evidence>
<name>A0A6J7TKR1_9ZZZZ</name>
<sequence>MTVPALPTSTNAGPVRAPGVIVHASSDSSMTVPIATKPLFMSALSREISGRRRMDGESASAARTRARLVTDLEPGIVRLALTGFFPRKGAGQIVPFVGAPSLSNVIV</sequence>
<evidence type="ECO:0000313" key="2">
    <source>
        <dbReference type="EMBL" id="CAB5053426.1"/>
    </source>
</evidence>
<reference evidence="2" key="1">
    <citation type="submission" date="2020-05" db="EMBL/GenBank/DDBJ databases">
        <authorList>
            <person name="Chiriac C."/>
            <person name="Salcher M."/>
            <person name="Ghai R."/>
            <person name="Kavagutti S V."/>
        </authorList>
    </citation>
    <scope>NUCLEOTIDE SEQUENCE</scope>
</reference>
<dbReference type="EMBL" id="CAEZYB010000124">
    <property type="protein sequence ID" value="CAB4711420.1"/>
    <property type="molecule type" value="Genomic_DNA"/>
</dbReference>
<protein>
    <submittedName>
        <fullName evidence="2">Unannotated protein</fullName>
    </submittedName>
</protein>
<dbReference type="EMBL" id="CAFBQK010000113">
    <property type="protein sequence ID" value="CAB5053426.1"/>
    <property type="molecule type" value="Genomic_DNA"/>
</dbReference>
<organism evidence="2">
    <name type="scientific">freshwater metagenome</name>
    <dbReference type="NCBI Taxonomy" id="449393"/>
    <lineage>
        <taxon>unclassified sequences</taxon>
        <taxon>metagenomes</taxon>
        <taxon>ecological metagenomes</taxon>
    </lineage>
</organism>
<dbReference type="AlphaFoldDB" id="A0A6J7TKR1"/>